<organism evidence="2 3">
    <name type="scientific">Vitis vinifera</name>
    <name type="common">Grape</name>
    <dbReference type="NCBI Taxonomy" id="29760"/>
    <lineage>
        <taxon>Eukaryota</taxon>
        <taxon>Viridiplantae</taxon>
        <taxon>Streptophyta</taxon>
        <taxon>Embryophyta</taxon>
        <taxon>Tracheophyta</taxon>
        <taxon>Spermatophyta</taxon>
        <taxon>Magnoliopsida</taxon>
        <taxon>eudicotyledons</taxon>
        <taxon>Gunneridae</taxon>
        <taxon>Pentapetalae</taxon>
        <taxon>rosids</taxon>
        <taxon>Vitales</taxon>
        <taxon>Vitaceae</taxon>
        <taxon>Viteae</taxon>
        <taxon>Vitis</taxon>
    </lineage>
</organism>
<gene>
    <name evidence="2" type="ordered locus">VIT_04s0008g03470</name>
</gene>
<dbReference type="PaxDb" id="29760-VIT_04s0008g03470.t01"/>
<protein>
    <submittedName>
        <fullName evidence="2">Uncharacterized protein</fullName>
    </submittedName>
</protein>
<evidence type="ECO:0000256" key="1">
    <source>
        <dbReference type="SAM" id="MobiDB-lite"/>
    </source>
</evidence>
<feature type="region of interest" description="Disordered" evidence="1">
    <location>
        <begin position="30"/>
        <end position="95"/>
    </location>
</feature>
<sequence>MDCMYRNYDTILLISKGLALNRGVKLITPAQPAGLAGSPSNSTGDQTPVPGPELTHQSTQNDVLFRRPRPFNSVPSRSLATAPASLAVSKLSNNH</sequence>
<reference evidence="3" key="1">
    <citation type="journal article" date="2007" name="Nature">
        <title>The grapevine genome sequence suggests ancestral hexaploidization in major angiosperm phyla.</title>
        <authorList>
            <consortium name="The French-Italian Public Consortium for Grapevine Genome Characterization."/>
            <person name="Jaillon O."/>
            <person name="Aury J.-M."/>
            <person name="Noel B."/>
            <person name="Policriti A."/>
            <person name="Clepet C."/>
            <person name="Casagrande A."/>
            <person name="Choisne N."/>
            <person name="Aubourg S."/>
            <person name="Vitulo N."/>
            <person name="Jubin C."/>
            <person name="Vezzi A."/>
            <person name="Legeai F."/>
            <person name="Hugueney P."/>
            <person name="Dasilva C."/>
            <person name="Horner D."/>
            <person name="Mica E."/>
            <person name="Jublot D."/>
            <person name="Poulain J."/>
            <person name="Bruyere C."/>
            <person name="Billault A."/>
            <person name="Segurens B."/>
            <person name="Gouyvenoux M."/>
            <person name="Ugarte E."/>
            <person name="Cattonaro F."/>
            <person name="Anthouard V."/>
            <person name="Vico V."/>
            <person name="Del Fabbro C."/>
            <person name="Alaux M."/>
            <person name="Di Gaspero G."/>
            <person name="Dumas V."/>
            <person name="Felice N."/>
            <person name="Paillard S."/>
            <person name="Juman I."/>
            <person name="Moroldo M."/>
            <person name="Scalabrin S."/>
            <person name="Canaguier A."/>
            <person name="Le Clainche I."/>
            <person name="Malacrida G."/>
            <person name="Durand E."/>
            <person name="Pesole G."/>
            <person name="Laucou V."/>
            <person name="Chatelet P."/>
            <person name="Merdinoglu D."/>
            <person name="Delledonne M."/>
            <person name="Pezzotti M."/>
            <person name="Lecharny A."/>
            <person name="Scarpelli C."/>
            <person name="Artiguenave F."/>
            <person name="Pe M.E."/>
            <person name="Valle G."/>
            <person name="Morgante M."/>
            <person name="Caboche M."/>
            <person name="Adam-Blondon A.-F."/>
            <person name="Weissenbach J."/>
            <person name="Quetier F."/>
            <person name="Wincker P."/>
        </authorList>
    </citation>
    <scope>NUCLEOTIDE SEQUENCE [LARGE SCALE GENOMIC DNA]</scope>
    <source>
        <strain evidence="3">cv. Pinot noir / PN40024</strain>
    </source>
</reference>
<dbReference type="Proteomes" id="UP000009183">
    <property type="component" value="Chromosome 4"/>
</dbReference>
<accession>F6H3E1</accession>
<proteinExistence type="predicted"/>
<dbReference type="HOGENOM" id="CLU_2377056_0_0_1"/>
<keyword evidence="3" id="KW-1185">Reference proteome</keyword>
<dbReference type="EMBL" id="FN595231">
    <property type="protein sequence ID" value="CCB46705.1"/>
    <property type="molecule type" value="Genomic_DNA"/>
</dbReference>
<evidence type="ECO:0000313" key="3">
    <source>
        <dbReference type="Proteomes" id="UP000009183"/>
    </source>
</evidence>
<dbReference type="AlphaFoldDB" id="F6H3E1"/>
<evidence type="ECO:0000313" key="2">
    <source>
        <dbReference type="EMBL" id="CCB46705.1"/>
    </source>
</evidence>
<name>F6H3E1_VITVI</name>
<dbReference type="InParanoid" id="F6H3E1"/>